<evidence type="ECO:0000256" key="6">
    <source>
        <dbReference type="SAM" id="Phobius"/>
    </source>
</evidence>
<comment type="caution">
    <text evidence="8">The sequence shown here is derived from an EMBL/GenBank/DDBJ whole genome shotgun (WGS) entry which is preliminary data.</text>
</comment>
<keyword evidence="3 6" id="KW-0812">Transmembrane</keyword>
<name>A0ABV1WLU9_9ACTN</name>
<keyword evidence="4 6" id="KW-1133">Transmembrane helix</keyword>
<dbReference type="Pfam" id="PF02687">
    <property type="entry name" value="FtsX"/>
    <property type="match status" value="1"/>
</dbReference>
<comment type="subcellular location">
    <subcellularLocation>
        <location evidence="1">Cell membrane</location>
        <topology evidence="1">Multi-pass membrane protein</topology>
    </subcellularLocation>
</comment>
<keyword evidence="9" id="KW-1185">Reference proteome</keyword>
<feature type="domain" description="ABC3 transporter permease C-terminal" evidence="7">
    <location>
        <begin position="72"/>
        <end position="139"/>
    </location>
</feature>
<organism evidence="8 9">
    <name type="scientific">Streptomyces carpinensis</name>
    <dbReference type="NCBI Taxonomy" id="66369"/>
    <lineage>
        <taxon>Bacteria</taxon>
        <taxon>Bacillati</taxon>
        <taxon>Actinomycetota</taxon>
        <taxon>Actinomycetes</taxon>
        <taxon>Kitasatosporales</taxon>
        <taxon>Streptomycetaceae</taxon>
        <taxon>Streptomyces</taxon>
    </lineage>
</organism>
<reference evidence="8 9" key="1">
    <citation type="submission" date="2024-06" db="EMBL/GenBank/DDBJ databases">
        <title>The Natural Products Discovery Center: Release of the First 8490 Sequenced Strains for Exploring Actinobacteria Biosynthetic Diversity.</title>
        <authorList>
            <person name="Kalkreuter E."/>
            <person name="Kautsar S.A."/>
            <person name="Yang D."/>
            <person name="Bader C.D."/>
            <person name="Teijaro C.N."/>
            <person name="Fluegel L."/>
            <person name="Davis C.M."/>
            <person name="Simpson J.R."/>
            <person name="Lauterbach L."/>
            <person name="Steele A.D."/>
            <person name="Gui C."/>
            <person name="Meng S."/>
            <person name="Li G."/>
            <person name="Viehrig K."/>
            <person name="Ye F."/>
            <person name="Su P."/>
            <person name="Kiefer A.F."/>
            <person name="Nichols A."/>
            <person name="Cepeda A.J."/>
            <person name="Yan W."/>
            <person name="Fan B."/>
            <person name="Jiang Y."/>
            <person name="Adhikari A."/>
            <person name="Zheng C.-J."/>
            <person name="Schuster L."/>
            <person name="Cowan T.M."/>
            <person name="Smanski M.J."/>
            <person name="Chevrette M.G."/>
            <person name="De Carvalho L.P.S."/>
            <person name="Shen B."/>
        </authorList>
    </citation>
    <scope>NUCLEOTIDE SEQUENCE [LARGE SCALE GENOMIC DNA]</scope>
    <source>
        <strain evidence="8 9">NPDC000634</strain>
    </source>
</reference>
<keyword evidence="2" id="KW-1003">Cell membrane</keyword>
<evidence type="ECO:0000259" key="7">
    <source>
        <dbReference type="Pfam" id="PF02687"/>
    </source>
</evidence>
<evidence type="ECO:0000256" key="5">
    <source>
        <dbReference type="ARBA" id="ARBA00023136"/>
    </source>
</evidence>
<dbReference type="Proteomes" id="UP001458415">
    <property type="component" value="Unassembled WGS sequence"/>
</dbReference>
<feature type="non-terminal residue" evidence="8">
    <location>
        <position position="163"/>
    </location>
</feature>
<evidence type="ECO:0000313" key="8">
    <source>
        <dbReference type="EMBL" id="MER6985074.1"/>
    </source>
</evidence>
<evidence type="ECO:0000256" key="4">
    <source>
        <dbReference type="ARBA" id="ARBA00022989"/>
    </source>
</evidence>
<sequence length="163" mass="16976">MRVRTDLRLAWLLVRGSDRQEWWRIALTAVGAMCATGLGLAAAALASVRGSRSSAFGHGLLDHPGERSGVIVALLLLLVPVLGFLGQCTRIGAVHRDRRAAALRLAGAEPGRVRRITALETGLACLLGSVLATAVAVPVLPAEWPRPSVPAWAGTVLVAAGVP</sequence>
<gene>
    <name evidence="8" type="ORF">ABT317_51115</name>
</gene>
<evidence type="ECO:0000256" key="3">
    <source>
        <dbReference type="ARBA" id="ARBA00022692"/>
    </source>
</evidence>
<accession>A0ABV1WLU9</accession>
<proteinExistence type="predicted"/>
<feature type="transmembrane region" description="Helical" evidence="6">
    <location>
        <begin position="121"/>
        <end position="140"/>
    </location>
</feature>
<feature type="transmembrane region" description="Helical" evidence="6">
    <location>
        <begin position="21"/>
        <end position="48"/>
    </location>
</feature>
<dbReference type="InterPro" id="IPR003838">
    <property type="entry name" value="ABC3_permease_C"/>
</dbReference>
<protein>
    <submittedName>
        <fullName evidence="8">FtsX-like permease family protein</fullName>
    </submittedName>
</protein>
<evidence type="ECO:0000256" key="2">
    <source>
        <dbReference type="ARBA" id="ARBA00022475"/>
    </source>
</evidence>
<feature type="transmembrane region" description="Helical" evidence="6">
    <location>
        <begin position="68"/>
        <end position="89"/>
    </location>
</feature>
<evidence type="ECO:0000256" key="1">
    <source>
        <dbReference type="ARBA" id="ARBA00004651"/>
    </source>
</evidence>
<evidence type="ECO:0000313" key="9">
    <source>
        <dbReference type="Proteomes" id="UP001458415"/>
    </source>
</evidence>
<dbReference type="EMBL" id="JBEPCU010002188">
    <property type="protein sequence ID" value="MER6985074.1"/>
    <property type="molecule type" value="Genomic_DNA"/>
</dbReference>
<keyword evidence="5 6" id="KW-0472">Membrane</keyword>